<sequence length="450" mass="48376">MRCGGARPGQRLHLGEVRAGQRPGTARRDLRMIGRDRMPTLTNDASPRAGSAHAACLLAGLTLAALPSVAQAQSHDLAATASIRYDDNLYRVPSGLRKTLPNSGEEVVTYLVVRGGVATRIGVIAVNLKGTAGQRIHAYNPRFNALNYAGSASATYKTGQGQVDATASYLHEPVVFDDAFITHKTLRSTADVTIVASRNLLGNFRAVGRGGYQRSAIGSRELEANGTRIVRVSGGFGYFSPTGNSITLEYSEQRAHGLATTQVQTGAGLAAYRSDFRERSIVSYIDYQLTGITSLRGSFGYAWHDDRSVLDKDGRGIQADIALVWSPLPGLVITPSFRRGFSTESRVFSNGVQVTSYGISASETLFGRVNFNLGVSRGSRRFRYDVQAPAALALDRNEVTTRASAGISYVTGSKFALNLAYEHAQRDSTRVAFPYVADAVTFSVTRAFGS</sequence>
<reference evidence="1 2" key="1">
    <citation type="submission" date="2019-02" db="EMBL/GenBank/DDBJ databases">
        <authorList>
            <person name="Li Y."/>
        </authorList>
    </citation>
    <scope>NUCLEOTIDE SEQUENCE [LARGE SCALE GENOMIC DNA]</scope>
    <source>
        <strain evidence="1 2">3-7</strain>
    </source>
</reference>
<accession>A0A4Q6Y1W5</accession>
<dbReference type="Pfam" id="PF10082">
    <property type="entry name" value="BBP2_2"/>
    <property type="match status" value="1"/>
</dbReference>
<evidence type="ECO:0008006" key="3">
    <source>
        <dbReference type="Google" id="ProtNLM"/>
    </source>
</evidence>
<dbReference type="InterPro" id="IPR018759">
    <property type="entry name" value="BBP2_2"/>
</dbReference>
<dbReference type="Proteomes" id="UP000292085">
    <property type="component" value="Unassembled WGS sequence"/>
</dbReference>
<dbReference type="OrthoDB" id="7530540at2"/>
<dbReference type="EMBL" id="SGIS01000033">
    <property type="protein sequence ID" value="RZF63026.1"/>
    <property type="molecule type" value="Genomic_DNA"/>
</dbReference>
<protein>
    <recommendedName>
        <fullName evidence="3">DUF560 domain-containing protein</fullName>
    </recommendedName>
</protein>
<evidence type="ECO:0000313" key="2">
    <source>
        <dbReference type="Proteomes" id="UP000292085"/>
    </source>
</evidence>
<dbReference type="AlphaFoldDB" id="A0A4Q6Y1W5"/>
<evidence type="ECO:0000313" key="1">
    <source>
        <dbReference type="EMBL" id="RZF63026.1"/>
    </source>
</evidence>
<keyword evidence="2" id="KW-1185">Reference proteome</keyword>
<comment type="caution">
    <text evidence="1">The sequence shown here is derived from an EMBL/GenBank/DDBJ whole genome shotgun (WGS) entry which is preliminary data.</text>
</comment>
<name>A0A4Q6Y1W5_9SPHN</name>
<organism evidence="1 2">
    <name type="scientific">Sphingomonas populi</name>
    <dbReference type="NCBI Taxonomy" id="2484750"/>
    <lineage>
        <taxon>Bacteria</taxon>
        <taxon>Pseudomonadati</taxon>
        <taxon>Pseudomonadota</taxon>
        <taxon>Alphaproteobacteria</taxon>
        <taxon>Sphingomonadales</taxon>
        <taxon>Sphingomonadaceae</taxon>
        <taxon>Sphingomonas</taxon>
    </lineage>
</organism>
<gene>
    <name evidence="1" type="ORF">EWE75_18140</name>
</gene>
<proteinExistence type="predicted"/>